<feature type="domain" description="Caspase family p20" evidence="8">
    <location>
        <begin position="2400"/>
        <end position="2527"/>
    </location>
</feature>
<proteinExistence type="inferred from homology"/>
<feature type="coiled-coil region" evidence="4">
    <location>
        <begin position="1014"/>
        <end position="1041"/>
    </location>
</feature>
<dbReference type="PROSITE" id="PS50005">
    <property type="entry name" value="TPR"/>
    <property type="match status" value="9"/>
</dbReference>
<dbReference type="InterPro" id="IPR000906">
    <property type="entry name" value="ZU5_dom"/>
</dbReference>
<dbReference type="Pfam" id="PF13181">
    <property type="entry name" value="TPR_8"/>
    <property type="match status" value="2"/>
</dbReference>
<dbReference type="SMART" id="SM00028">
    <property type="entry name" value="TPR"/>
    <property type="match status" value="24"/>
</dbReference>
<feature type="repeat" description="TPR" evidence="2">
    <location>
        <begin position="1624"/>
        <end position="1657"/>
    </location>
</feature>
<evidence type="ECO:0000256" key="5">
    <source>
        <dbReference type="SAM" id="MobiDB-lite"/>
    </source>
</evidence>
<evidence type="ECO:0000256" key="4">
    <source>
        <dbReference type="SAM" id="Coils"/>
    </source>
</evidence>
<dbReference type="InterPro" id="IPR001309">
    <property type="entry name" value="Pept_C14_p20"/>
</dbReference>
<dbReference type="InterPro" id="IPR015917">
    <property type="entry name" value="Pept_C14A"/>
</dbReference>
<dbReference type="InterPro" id="IPR011990">
    <property type="entry name" value="TPR-like_helical_dom_sf"/>
</dbReference>
<dbReference type="EMBL" id="CAWYQH010000090">
    <property type="protein sequence ID" value="CAK8682472.1"/>
    <property type="molecule type" value="Genomic_DNA"/>
</dbReference>
<accession>A0ABP0FS63</accession>
<keyword evidence="4" id="KW-0175">Coiled coil</keyword>
<evidence type="ECO:0000256" key="6">
    <source>
        <dbReference type="SAM" id="SignalP"/>
    </source>
</evidence>
<dbReference type="InterPro" id="IPR002138">
    <property type="entry name" value="Pept_C14_p10"/>
</dbReference>
<feature type="repeat" description="TPR" evidence="2">
    <location>
        <begin position="1092"/>
        <end position="1125"/>
    </location>
</feature>
<dbReference type="PROSITE" id="PS50293">
    <property type="entry name" value="TPR_REGION"/>
    <property type="match status" value="1"/>
</dbReference>
<feature type="signal peptide" evidence="6">
    <location>
        <begin position="1"/>
        <end position="20"/>
    </location>
</feature>
<protein>
    <recommendedName>
        <fullName evidence="11">Tetratricopeptide repeat protein 28</fullName>
    </recommendedName>
</protein>
<feature type="repeat" description="TPR" evidence="2">
    <location>
        <begin position="1493"/>
        <end position="1526"/>
    </location>
</feature>
<feature type="domain" description="Caspase family p10" evidence="7">
    <location>
        <begin position="2590"/>
        <end position="2644"/>
    </location>
</feature>
<evidence type="ECO:0000313" key="10">
    <source>
        <dbReference type="Proteomes" id="UP001642483"/>
    </source>
</evidence>
<dbReference type="InterPro" id="IPR019734">
    <property type="entry name" value="TPR_rpt"/>
</dbReference>
<evidence type="ECO:0008006" key="11">
    <source>
        <dbReference type="Google" id="ProtNLM"/>
    </source>
</evidence>
<dbReference type="Gene3D" id="2.60.220.30">
    <property type="match status" value="1"/>
</dbReference>
<dbReference type="Proteomes" id="UP001642483">
    <property type="component" value="Unassembled WGS sequence"/>
</dbReference>
<keyword evidence="2" id="KW-0802">TPR repeat</keyword>
<feature type="compositionally biased region" description="Basic and acidic residues" evidence="5">
    <location>
        <begin position="138"/>
        <end position="151"/>
    </location>
</feature>
<feature type="repeat" description="TPR" evidence="2">
    <location>
        <begin position="1048"/>
        <end position="1081"/>
    </location>
</feature>
<organism evidence="9 10">
    <name type="scientific">Clavelina lepadiformis</name>
    <name type="common">Light-bulb sea squirt</name>
    <name type="synonym">Ascidia lepadiformis</name>
    <dbReference type="NCBI Taxonomy" id="159417"/>
    <lineage>
        <taxon>Eukaryota</taxon>
        <taxon>Metazoa</taxon>
        <taxon>Chordata</taxon>
        <taxon>Tunicata</taxon>
        <taxon>Ascidiacea</taxon>
        <taxon>Aplousobranchia</taxon>
        <taxon>Clavelinidae</taxon>
        <taxon>Clavelina</taxon>
    </lineage>
</organism>
<dbReference type="SUPFAM" id="SSF52129">
    <property type="entry name" value="Caspase-like"/>
    <property type="match status" value="1"/>
</dbReference>
<dbReference type="PROSITE" id="PS50207">
    <property type="entry name" value="CASPASE_P10"/>
    <property type="match status" value="1"/>
</dbReference>
<feature type="repeat" description="TPR" evidence="2">
    <location>
        <begin position="1221"/>
        <end position="1254"/>
    </location>
</feature>
<keyword evidence="6" id="KW-0732">Signal</keyword>
<reference evidence="9 10" key="1">
    <citation type="submission" date="2024-02" db="EMBL/GenBank/DDBJ databases">
        <authorList>
            <person name="Daric V."/>
            <person name="Darras S."/>
        </authorList>
    </citation>
    <scope>NUCLEOTIDE SEQUENCE [LARGE SCALE GENOMIC DNA]</scope>
</reference>
<dbReference type="InterPro" id="IPR029030">
    <property type="entry name" value="Caspase-like_dom_sf"/>
</dbReference>
<dbReference type="SUPFAM" id="SSF48452">
    <property type="entry name" value="TPR-like"/>
    <property type="match status" value="6"/>
</dbReference>
<gene>
    <name evidence="9" type="ORF">CVLEPA_LOCUS13131</name>
</gene>
<dbReference type="Pfam" id="PF13424">
    <property type="entry name" value="TPR_12"/>
    <property type="match status" value="3"/>
</dbReference>
<feature type="repeat" description="TPR" evidence="2">
    <location>
        <begin position="1711"/>
        <end position="1744"/>
    </location>
</feature>
<dbReference type="PANTHER" id="PTHR19959:SF119">
    <property type="entry name" value="FUNGAL LIPASE-LIKE DOMAIN-CONTAINING PROTEIN"/>
    <property type="match status" value="1"/>
</dbReference>
<evidence type="ECO:0000259" key="8">
    <source>
        <dbReference type="PROSITE" id="PS50208"/>
    </source>
</evidence>
<evidence type="ECO:0000256" key="2">
    <source>
        <dbReference type="PROSITE-ProRule" id="PRU00339"/>
    </source>
</evidence>
<dbReference type="Gene3D" id="1.25.40.10">
    <property type="entry name" value="Tetratricopeptide repeat domain"/>
    <property type="match status" value="9"/>
</dbReference>
<feature type="coiled-coil region" evidence="4">
    <location>
        <begin position="2024"/>
        <end position="2084"/>
    </location>
</feature>
<dbReference type="PROSITE" id="PS50208">
    <property type="entry name" value="CASPASE_P20"/>
    <property type="match status" value="1"/>
</dbReference>
<dbReference type="PANTHER" id="PTHR19959">
    <property type="entry name" value="KINESIN LIGHT CHAIN"/>
    <property type="match status" value="1"/>
</dbReference>
<feature type="repeat" description="TPR" evidence="2">
    <location>
        <begin position="1890"/>
        <end position="1923"/>
    </location>
</feature>
<feature type="chain" id="PRO_5045550661" description="Tetratricopeptide repeat protein 28" evidence="6">
    <location>
        <begin position="21"/>
        <end position="2648"/>
    </location>
</feature>
<feature type="repeat" description="TPR" evidence="2">
    <location>
        <begin position="1265"/>
        <end position="1298"/>
    </location>
</feature>
<name>A0ABP0FS63_CLALP</name>
<feature type="region of interest" description="Disordered" evidence="5">
    <location>
        <begin position="138"/>
        <end position="159"/>
    </location>
</feature>
<dbReference type="Pfam" id="PF00791">
    <property type="entry name" value="ZU5"/>
    <property type="match status" value="1"/>
</dbReference>
<dbReference type="Pfam" id="PF00656">
    <property type="entry name" value="Peptidase_C14"/>
    <property type="match status" value="1"/>
</dbReference>
<keyword evidence="10" id="KW-1185">Reference proteome</keyword>
<dbReference type="InterPro" id="IPR011600">
    <property type="entry name" value="Pept_C14_caspase"/>
</dbReference>
<sequence length="2648" mass="302171">MFNYLQMLSLTALLSQACHAVSVAVTMQAGKEQELKLAAKLKTELCDRHGREKNPVECAEIFHKIGVIYMNRAHLTQDKLCFIQSATLLNAAIVRDPENKAKVEDDLNTLSRCLLKAANAEGDILRESRRVKERVEKMRDDAKSELKKSENMPENAEGDELRQLEESKIARIQKIMEKVTNDFKAIMKGIAEFCSDIMGESPCDYALAGMGSLARGDVTPYSEFQSLIVLQEGVQYWPNYEAILEYYRWFFVIFQVVLINLGETVIPFAAIPTLNDLNLANGCWYRDIYTKNGIFAHAFDPYASNDHLDSFFAAETPSFATILIEPPSSLADYLHSSGNGQDDISCSCHVAGSVAVYEEFENQVRVKLSSEDTTASGIRDHIKKCLEQLGMRNQLYYASYSEGYDVKKVIYRSLSVFISALGRLFRLKAASCFEITLQLSRHGLSEEFAHKLNYALAVACEVLMKVYCEKEAHDGWVDEWSMEISEVGELSQTVGAKSLIDFFLITHSLQCDFAKYFQISLTDFHGNPEVLVTLANCYLRRFEKAVHFGTVFLSNDSSESPVQDLTLDTSIFGRSYSKIQQYMDIAKSIMAPGLSQSFVELVSPSRDNADTMHAMSKCLIRLFMFKEALLLSEHELTVRNKLPEYQKKAADKASWLNIRGLIWNELGESKQSLLEVKKSLNAFATLDNEDKIKFEIVLHLNVGVLCQAQQQSDEAITVLQQGIRLQEDLPRYPSFEKYSSRFHREIGIALFNKQEFKMALKEYEVALNVRRQISQDETQDIEIAIIFSNMAECVKSMGDSAKANSLYEQELSIYEKIASNLSSDFYLVTSLHRKGTCLVNLTRYEEAIKNFEFALSKRKQMTSNWYEDKYTANIHWSIGQALVQLKKWEKAFNQFQIGLKILEKALPKKIASVDLDNFYYLMALCLKNLDRKEEAMQHYERTLEMKTSLSENAAKDKHVAVIYAVMGGCLREMHRYQEALKAYQKGLEIRKLSSQDKTKDEDVAQGLHNVSLCFADLCDMKNALENDLASLEIRKQISKNENTDKTVAAAYHSVGVSLFNYGKYEDALKSLQDALKIRFKISLDPKEDANIADTHCEMGKCRAFLGQFKEALESFESAIDIKTRLSCDDKEKQLVSLCALKAESLHLADCFDESKKMYAETLISVKSMLTDSTPSLETADLLYDCGLYSIRLQQYEESLTYFQSSLDMRKQLNQEENLRIGAIHSHIGVCLQNMGKVEEALRYFQESLKVIERFCYNENPNFDWVAALNDVGSCLSRLGHYEKAFDYYKRALEMRKQLVRDISKDKDTSVLCQNIGQCKISLEKFSEALVYYQQGLDIWKNLQALADDYLKANVSWNSTFFRIYMAMGFCLDNLHRKSEALKKYCLAVEIKKSISNDAEKDKDIAMIYDVIGIYLREKHDFEQALDVCEKSLQIRKLASEDESQDKDVAKSEHEISLCLTGLNRFDEALKKNLSYLNITKRHSSDQSRDKAVATGLCYVGSSLLNLDKYKDALENFQQALKIQTSLVSDTTIDKTVAETHHNIGKCLAYLSNFKESLEHLNLALDATKRLSNDQNKYDMIYILDDKAGCLDLANQFEESKEVSKEILVLLESELLDQTVSKHSANMFNMCGRILAKLDRYAEALEHFKTSLKLRKQLKQNEESEVFATIYHNIGKCLQSIGKGKEALSYLEKDLDVLKKVYPDESSRLALAASLNQIASCLLMLGRHEEALGYFKRSLNMKQNLIGDIRADKDAAIICCNLGQCLVALNRLSEALSYFQQGLEIWKKVDEAVFKDDLMKRFTSGIKFCSASGFKDSFQYKYALEIQKERSKHIEDVSTDASMDTGSVYWQSYGSCLKNMKLYVEALHAFNNELRLRKQTSLNENTDNNLANCFNHTGICLDNLKEHEKALERYEQALEIMKRISPNANKDINIAAVFANAGVCLGNLKKHKNAFKMIENALEIQKKVLSHRSTENLVVDYLRLIEILLRNFEQQNKIEETPVVTKKIFPDADIDARFANLSIFSENYENRNKVLKKIHNELEMQKKILSQKSADSHVAERLILIENFLNNLKQHEKVLEASKEANRNEPSESDEEPLEYMPVQTTAVVGHKGGRVEFDGCVIEIPEGAMKENMFFVFTLIYDDEEENTQKMKLTPTLKCSPSYKFEKAVTITLPTCYLPDKSDVLVTPRTHDGKDWRPLGNVPHHDKYSLSFETMSFCGKDLVGNRSDFSSKRLLFKCSMVHKNSRNPHINWWILSYMGQNTAENRGQRCFICEVRSDQNLILKLTSDNIDFDHRESVIDSSELFRHRTKVRRQFSIRRADYSMILEEDSSFDFEIVAENTGIKLHEGNISVASLSATETTASPDECDFNGNQVTVDSASQDAYEHHLDKHNIYKVVQKPKAHVLFLYNTIFPSWPKEADLRQIEPTLDLLRQLFQGLGCEVNVRPNLKADEMRQTITNFSRDDQHTDFCVLFIISHGGHISGQDVVYGTDGDYLTISEVVNNFTPNNPSLLEKPKLLFFHCCRGGVIDIGVRPATLPTPPHSDLEQEIERLLEEYERHHPDNSNNIPRSLHIATVQSTLEGYVSSFGRFFFAVVNVFSRNAKDDHFIELMTKVTRAMARRTPQISRQLPVVVSHLDKSLYFFPGCDY</sequence>
<evidence type="ECO:0000256" key="3">
    <source>
        <dbReference type="RuleBase" id="RU003971"/>
    </source>
</evidence>
<evidence type="ECO:0000256" key="1">
    <source>
        <dbReference type="ARBA" id="ARBA00010134"/>
    </source>
</evidence>
<comment type="similarity">
    <text evidence="1 3">Belongs to the peptidase C14A family.</text>
</comment>
<feature type="repeat" description="TPR" evidence="2">
    <location>
        <begin position="960"/>
        <end position="993"/>
    </location>
</feature>
<comment type="caution">
    <text evidence="9">The sequence shown here is derived from an EMBL/GenBank/DDBJ whole genome shotgun (WGS) entry which is preliminary data.</text>
</comment>
<evidence type="ECO:0000259" key="7">
    <source>
        <dbReference type="PROSITE" id="PS50207"/>
    </source>
</evidence>
<evidence type="ECO:0000313" key="9">
    <source>
        <dbReference type="EMBL" id="CAK8682472.1"/>
    </source>
</evidence>
<dbReference type="Gene3D" id="3.40.50.1460">
    <property type="match status" value="1"/>
</dbReference>
<dbReference type="SMART" id="SM00115">
    <property type="entry name" value="CASc"/>
    <property type="match status" value="1"/>
</dbReference>